<dbReference type="Gene3D" id="3.40.50.300">
    <property type="entry name" value="P-loop containing nucleotide triphosphate hydrolases"/>
    <property type="match status" value="1"/>
</dbReference>
<dbReference type="GO" id="GO:0016020">
    <property type="term" value="C:membrane"/>
    <property type="evidence" value="ECO:0007669"/>
    <property type="project" value="UniProtKB-SubCell"/>
</dbReference>
<dbReference type="PANTHER" id="PTHR24221:SF617">
    <property type="entry name" value="P-GLYCOPROTEIN RELATED"/>
    <property type="match status" value="1"/>
</dbReference>
<evidence type="ECO:0000256" key="3">
    <source>
        <dbReference type="ARBA" id="ARBA00022741"/>
    </source>
</evidence>
<protein>
    <recommendedName>
        <fullName evidence="12">ABC transporter ATP-binding protein</fullName>
    </recommendedName>
</protein>
<feature type="domain" description="ABC transporter" evidence="8">
    <location>
        <begin position="128"/>
        <end position="365"/>
    </location>
</feature>
<dbReference type="InterPro" id="IPR003593">
    <property type="entry name" value="AAA+_ATPase"/>
</dbReference>
<dbReference type="PROSITE" id="PS50929">
    <property type="entry name" value="ABC_TM1F"/>
    <property type="match status" value="1"/>
</dbReference>
<evidence type="ECO:0000313" key="10">
    <source>
        <dbReference type="EMBL" id="GMS94998.1"/>
    </source>
</evidence>
<dbReference type="PANTHER" id="PTHR24221">
    <property type="entry name" value="ATP-BINDING CASSETTE SUB-FAMILY B"/>
    <property type="match status" value="1"/>
</dbReference>
<keyword evidence="4" id="KW-0067">ATP-binding</keyword>
<dbReference type="SUPFAM" id="SSF90123">
    <property type="entry name" value="ABC transporter transmembrane region"/>
    <property type="match status" value="1"/>
</dbReference>
<dbReference type="InterPro" id="IPR039421">
    <property type="entry name" value="Type_1_exporter"/>
</dbReference>
<evidence type="ECO:0008006" key="12">
    <source>
        <dbReference type="Google" id="ProtNLM"/>
    </source>
</evidence>
<evidence type="ECO:0000256" key="5">
    <source>
        <dbReference type="ARBA" id="ARBA00022989"/>
    </source>
</evidence>
<dbReference type="FunFam" id="3.40.50.300:FF:002283">
    <property type="entry name" value="p-GlycoProtein related"/>
    <property type="match status" value="1"/>
</dbReference>
<feature type="non-terminal residue" evidence="10">
    <location>
        <position position="1"/>
    </location>
</feature>
<sequence>TIQQLAVERHFQRNFDEMLERREGPLHRRINCQSLVNATNESIFYLFNFLATGCGVYFVYLGYFTTQQLFVAESFVSTIGYATYAMSFSFKDMIASSSASKLLFALIDPNTLGSPREHHDLHDVAGAIRGDSLSFSYPSQSKRRVINDVSFSIDAGRSVAFVGPSGGGKSTIVNLLERFYEPNSGSLYLGALKFAAVPLHSLRSKIALVSQEPVLFRGTIADNVRLGVEDVDDERIREACRQANADAFVEAFPEQAYSTLVGEKGRSLSGGQKQRIAIARALVRQPVVILLDEATSALDIHSEKVVRVALASSAMGRTSITIAHRLDTIRHCDEICFVDGGRIIERGSHDELMEERGLYYEMTMQQSVL</sequence>
<comment type="subcellular location">
    <subcellularLocation>
        <location evidence="1">Membrane</location>
        <topology evidence="1">Multi-pass membrane protein</topology>
    </subcellularLocation>
</comment>
<dbReference type="InterPro" id="IPR017871">
    <property type="entry name" value="ABC_transporter-like_CS"/>
</dbReference>
<dbReference type="SMART" id="SM00382">
    <property type="entry name" value="AAA"/>
    <property type="match status" value="1"/>
</dbReference>
<feature type="transmembrane region" description="Helical" evidence="7">
    <location>
        <begin position="43"/>
        <end position="63"/>
    </location>
</feature>
<evidence type="ECO:0000256" key="2">
    <source>
        <dbReference type="ARBA" id="ARBA00022692"/>
    </source>
</evidence>
<dbReference type="AlphaFoldDB" id="A0AAV5TLB4"/>
<keyword evidence="11" id="KW-1185">Reference proteome</keyword>
<dbReference type="GO" id="GO:0016887">
    <property type="term" value="F:ATP hydrolysis activity"/>
    <property type="evidence" value="ECO:0007669"/>
    <property type="project" value="InterPro"/>
</dbReference>
<dbReference type="Gene3D" id="1.20.1560.10">
    <property type="entry name" value="ABC transporter type 1, transmembrane domain"/>
    <property type="match status" value="1"/>
</dbReference>
<evidence type="ECO:0000313" key="11">
    <source>
        <dbReference type="Proteomes" id="UP001432027"/>
    </source>
</evidence>
<dbReference type="InterPro" id="IPR027417">
    <property type="entry name" value="P-loop_NTPase"/>
</dbReference>
<feature type="domain" description="ABC transmembrane type-1" evidence="9">
    <location>
        <begin position="1"/>
        <end position="95"/>
    </location>
</feature>
<dbReference type="SUPFAM" id="SSF52540">
    <property type="entry name" value="P-loop containing nucleoside triphosphate hydrolases"/>
    <property type="match status" value="1"/>
</dbReference>
<dbReference type="EMBL" id="BTSX01000004">
    <property type="protein sequence ID" value="GMS94998.1"/>
    <property type="molecule type" value="Genomic_DNA"/>
</dbReference>
<name>A0AAV5TLB4_9BILA</name>
<keyword evidence="5 7" id="KW-1133">Transmembrane helix</keyword>
<dbReference type="InterPro" id="IPR003439">
    <property type="entry name" value="ABC_transporter-like_ATP-bd"/>
</dbReference>
<dbReference type="Pfam" id="PF00005">
    <property type="entry name" value="ABC_tran"/>
    <property type="match status" value="1"/>
</dbReference>
<dbReference type="PROSITE" id="PS50893">
    <property type="entry name" value="ABC_TRANSPORTER_2"/>
    <property type="match status" value="1"/>
</dbReference>
<accession>A0AAV5TLB4</accession>
<evidence type="ECO:0000259" key="8">
    <source>
        <dbReference type="PROSITE" id="PS50893"/>
    </source>
</evidence>
<evidence type="ECO:0000256" key="4">
    <source>
        <dbReference type="ARBA" id="ARBA00022840"/>
    </source>
</evidence>
<gene>
    <name evidence="10" type="ORF">PENTCL1PPCAC_17173</name>
</gene>
<keyword evidence="6 7" id="KW-0472">Membrane</keyword>
<keyword evidence="3" id="KW-0547">Nucleotide-binding</keyword>
<dbReference type="InterPro" id="IPR036640">
    <property type="entry name" value="ABC1_TM_sf"/>
</dbReference>
<dbReference type="PROSITE" id="PS00211">
    <property type="entry name" value="ABC_TRANSPORTER_1"/>
    <property type="match status" value="1"/>
</dbReference>
<dbReference type="GO" id="GO:0140359">
    <property type="term" value="F:ABC-type transporter activity"/>
    <property type="evidence" value="ECO:0007669"/>
    <property type="project" value="InterPro"/>
</dbReference>
<keyword evidence="2 7" id="KW-0812">Transmembrane</keyword>
<evidence type="ECO:0000256" key="6">
    <source>
        <dbReference type="ARBA" id="ARBA00023136"/>
    </source>
</evidence>
<organism evidence="10 11">
    <name type="scientific">Pristionchus entomophagus</name>
    <dbReference type="NCBI Taxonomy" id="358040"/>
    <lineage>
        <taxon>Eukaryota</taxon>
        <taxon>Metazoa</taxon>
        <taxon>Ecdysozoa</taxon>
        <taxon>Nematoda</taxon>
        <taxon>Chromadorea</taxon>
        <taxon>Rhabditida</taxon>
        <taxon>Rhabditina</taxon>
        <taxon>Diplogasteromorpha</taxon>
        <taxon>Diplogasteroidea</taxon>
        <taxon>Neodiplogasteridae</taxon>
        <taxon>Pristionchus</taxon>
    </lineage>
</organism>
<evidence type="ECO:0000256" key="7">
    <source>
        <dbReference type="SAM" id="Phobius"/>
    </source>
</evidence>
<reference evidence="10" key="1">
    <citation type="submission" date="2023-10" db="EMBL/GenBank/DDBJ databases">
        <title>Genome assembly of Pristionchus species.</title>
        <authorList>
            <person name="Yoshida K."/>
            <person name="Sommer R.J."/>
        </authorList>
    </citation>
    <scope>NUCLEOTIDE SEQUENCE</scope>
    <source>
        <strain evidence="10">RS0144</strain>
    </source>
</reference>
<proteinExistence type="predicted"/>
<evidence type="ECO:0000259" key="9">
    <source>
        <dbReference type="PROSITE" id="PS50929"/>
    </source>
</evidence>
<evidence type="ECO:0000256" key="1">
    <source>
        <dbReference type="ARBA" id="ARBA00004141"/>
    </source>
</evidence>
<dbReference type="InterPro" id="IPR011527">
    <property type="entry name" value="ABC1_TM_dom"/>
</dbReference>
<comment type="caution">
    <text evidence="10">The sequence shown here is derived from an EMBL/GenBank/DDBJ whole genome shotgun (WGS) entry which is preliminary data.</text>
</comment>
<dbReference type="Proteomes" id="UP001432027">
    <property type="component" value="Unassembled WGS sequence"/>
</dbReference>
<dbReference type="GO" id="GO:0005524">
    <property type="term" value="F:ATP binding"/>
    <property type="evidence" value="ECO:0007669"/>
    <property type="project" value="UniProtKB-KW"/>
</dbReference>